<dbReference type="PANTHER" id="PTHR14000">
    <property type="entry name" value="FINGER CCCH DOMAIN PROTEIN, PUTATIVE (DUF3755)-RELATED"/>
    <property type="match status" value="1"/>
</dbReference>
<dbReference type="PANTHER" id="PTHR14000:SF6">
    <property type="entry name" value="OS02G0631200 PROTEIN"/>
    <property type="match status" value="1"/>
</dbReference>
<dbReference type="InterPro" id="IPR022228">
    <property type="entry name" value="DUF3755"/>
</dbReference>
<dbReference type="AlphaFoldDB" id="A0AAV8QE30"/>
<evidence type="ECO:0000313" key="3">
    <source>
        <dbReference type="Proteomes" id="UP001222027"/>
    </source>
</evidence>
<comment type="caution">
    <text evidence="2">The sequence shown here is derived from an EMBL/GenBank/DDBJ whole genome shotgun (WGS) entry which is preliminary data.</text>
</comment>
<evidence type="ECO:0000313" key="2">
    <source>
        <dbReference type="EMBL" id="KAJ8467913.1"/>
    </source>
</evidence>
<protein>
    <submittedName>
        <fullName evidence="2">Uncharacterized protein</fullName>
    </submittedName>
</protein>
<name>A0AAV8QE30_ENSVE</name>
<sequence length="333" mass="37233">MRTARTVALLESQAVALLLVSSLYLYWKGGFPFLVINLVREVLRSKAGTEKRNRRGSFKGSGIWAFREKQFVGVTRTAMDHGINFPRGGVLPRSFCGIIATTGMILTGNASTPNNISSMTSTGNLPRNILLYPLPGLEHLVAFAVDWSCEELEVLKRGLVTFASEPNIMKYIKIAARLPEKTVRDVAIRCRWMTEKMIGCSSMVNMHYNQPDSEAACSDMMCDGNHMNQFSSEAFPVIDSRTKNLLEYNAKLLHQIAVNSENNEIQNNIDLLYRTNNNITAILNSMLEMPSIMSQMPPLPVYANAHLLHSILPSTNQVHGHGISYHKEEPSCW</sequence>
<proteinExistence type="predicted"/>
<feature type="transmembrane region" description="Helical" evidence="1">
    <location>
        <begin position="7"/>
        <end position="27"/>
    </location>
</feature>
<keyword evidence="1" id="KW-0812">Transmembrane</keyword>
<keyword evidence="1" id="KW-1133">Transmembrane helix</keyword>
<dbReference type="Pfam" id="PF12579">
    <property type="entry name" value="DUF3755"/>
    <property type="match status" value="1"/>
</dbReference>
<gene>
    <name evidence="2" type="ORF">OPV22_030465</name>
</gene>
<dbReference type="EMBL" id="JAQQAF010000008">
    <property type="protein sequence ID" value="KAJ8467913.1"/>
    <property type="molecule type" value="Genomic_DNA"/>
</dbReference>
<organism evidence="2 3">
    <name type="scientific">Ensete ventricosum</name>
    <name type="common">Abyssinian banana</name>
    <name type="synonym">Musa ensete</name>
    <dbReference type="NCBI Taxonomy" id="4639"/>
    <lineage>
        <taxon>Eukaryota</taxon>
        <taxon>Viridiplantae</taxon>
        <taxon>Streptophyta</taxon>
        <taxon>Embryophyta</taxon>
        <taxon>Tracheophyta</taxon>
        <taxon>Spermatophyta</taxon>
        <taxon>Magnoliopsida</taxon>
        <taxon>Liliopsida</taxon>
        <taxon>Zingiberales</taxon>
        <taxon>Musaceae</taxon>
        <taxon>Ensete</taxon>
    </lineage>
</organism>
<accession>A0AAV8QE30</accession>
<keyword evidence="3" id="KW-1185">Reference proteome</keyword>
<dbReference type="Proteomes" id="UP001222027">
    <property type="component" value="Unassembled WGS sequence"/>
</dbReference>
<keyword evidence="1" id="KW-0472">Membrane</keyword>
<evidence type="ECO:0000256" key="1">
    <source>
        <dbReference type="SAM" id="Phobius"/>
    </source>
</evidence>
<reference evidence="2 3" key="1">
    <citation type="submission" date="2022-12" db="EMBL/GenBank/DDBJ databases">
        <title>Chromosome-scale assembly of the Ensete ventricosum genome.</title>
        <authorList>
            <person name="Dussert Y."/>
            <person name="Stocks J."/>
            <person name="Wendawek A."/>
            <person name="Woldeyes F."/>
            <person name="Nichols R.A."/>
            <person name="Borrell J.S."/>
        </authorList>
    </citation>
    <scope>NUCLEOTIDE SEQUENCE [LARGE SCALE GENOMIC DNA]</scope>
    <source>
        <strain evidence="3">cv. Maze</strain>
        <tissue evidence="2">Seeds</tissue>
    </source>
</reference>